<evidence type="ECO:0000313" key="1">
    <source>
        <dbReference type="EMBL" id="CAG8798174.1"/>
    </source>
</evidence>
<feature type="non-terminal residue" evidence="1">
    <location>
        <position position="1"/>
    </location>
</feature>
<dbReference type="Proteomes" id="UP000789920">
    <property type="component" value="Unassembled WGS sequence"/>
</dbReference>
<keyword evidence="2" id="KW-1185">Reference proteome</keyword>
<sequence length="78" mass="8706">NLLILLEPMYHATAILSSSTVSTQAILGLLDLCNKLLTYEISECEQAINQLHRIYKNYKPPKKNKLSPPSTTTTTKST</sequence>
<feature type="non-terminal residue" evidence="1">
    <location>
        <position position="78"/>
    </location>
</feature>
<dbReference type="EMBL" id="CAJVQC010057987">
    <property type="protein sequence ID" value="CAG8798174.1"/>
    <property type="molecule type" value="Genomic_DNA"/>
</dbReference>
<proteinExistence type="predicted"/>
<protein>
    <submittedName>
        <fullName evidence="1">10404_t:CDS:1</fullName>
    </submittedName>
</protein>
<organism evidence="1 2">
    <name type="scientific">Racocetra persica</name>
    <dbReference type="NCBI Taxonomy" id="160502"/>
    <lineage>
        <taxon>Eukaryota</taxon>
        <taxon>Fungi</taxon>
        <taxon>Fungi incertae sedis</taxon>
        <taxon>Mucoromycota</taxon>
        <taxon>Glomeromycotina</taxon>
        <taxon>Glomeromycetes</taxon>
        <taxon>Diversisporales</taxon>
        <taxon>Gigasporaceae</taxon>
        <taxon>Racocetra</taxon>
    </lineage>
</organism>
<gene>
    <name evidence="1" type="ORF">RPERSI_LOCUS20477</name>
</gene>
<accession>A0ACA9RKE5</accession>
<comment type="caution">
    <text evidence="1">The sequence shown here is derived from an EMBL/GenBank/DDBJ whole genome shotgun (WGS) entry which is preliminary data.</text>
</comment>
<reference evidence="1" key="1">
    <citation type="submission" date="2021-06" db="EMBL/GenBank/DDBJ databases">
        <authorList>
            <person name="Kallberg Y."/>
            <person name="Tangrot J."/>
            <person name="Rosling A."/>
        </authorList>
    </citation>
    <scope>NUCLEOTIDE SEQUENCE</scope>
    <source>
        <strain evidence="1">MA461A</strain>
    </source>
</reference>
<name>A0ACA9RKE5_9GLOM</name>
<evidence type="ECO:0000313" key="2">
    <source>
        <dbReference type="Proteomes" id="UP000789920"/>
    </source>
</evidence>